<organism evidence="2 3">
    <name type="scientific">Calocera cornea HHB12733</name>
    <dbReference type="NCBI Taxonomy" id="1353952"/>
    <lineage>
        <taxon>Eukaryota</taxon>
        <taxon>Fungi</taxon>
        <taxon>Dikarya</taxon>
        <taxon>Basidiomycota</taxon>
        <taxon>Agaricomycotina</taxon>
        <taxon>Dacrymycetes</taxon>
        <taxon>Dacrymycetales</taxon>
        <taxon>Dacrymycetaceae</taxon>
        <taxon>Calocera</taxon>
    </lineage>
</organism>
<protein>
    <submittedName>
        <fullName evidence="2">Uncharacterized protein</fullName>
    </submittedName>
</protein>
<feature type="compositionally biased region" description="Polar residues" evidence="1">
    <location>
        <begin position="83"/>
        <end position="93"/>
    </location>
</feature>
<feature type="region of interest" description="Disordered" evidence="1">
    <location>
        <begin position="83"/>
        <end position="159"/>
    </location>
</feature>
<dbReference type="InParanoid" id="A0A165EGS2"/>
<dbReference type="EMBL" id="KV424006">
    <property type="protein sequence ID" value="KZT54839.1"/>
    <property type="molecule type" value="Genomic_DNA"/>
</dbReference>
<dbReference type="Proteomes" id="UP000076842">
    <property type="component" value="Unassembled WGS sequence"/>
</dbReference>
<evidence type="ECO:0000256" key="1">
    <source>
        <dbReference type="SAM" id="MobiDB-lite"/>
    </source>
</evidence>
<keyword evidence="3" id="KW-1185">Reference proteome</keyword>
<reference evidence="2 3" key="1">
    <citation type="journal article" date="2016" name="Mol. Biol. Evol.">
        <title>Comparative Genomics of Early-Diverging Mushroom-Forming Fungi Provides Insights into the Origins of Lignocellulose Decay Capabilities.</title>
        <authorList>
            <person name="Nagy L.G."/>
            <person name="Riley R."/>
            <person name="Tritt A."/>
            <person name="Adam C."/>
            <person name="Daum C."/>
            <person name="Floudas D."/>
            <person name="Sun H."/>
            <person name="Yadav J.S."/>
            <person name="Pangilinan J."/>
            <person name="Larsson K.H."/>
            <person name="Matsuura K."/>
            <person name="Barry K."/>
            <person name="Labutti K."/>
            <person name="Kuo R."/>
            <person name="Ohm R.A."/>
            <person name="Bhattacharya S.S."/>
            <person name="Shirouzu T."/>
            <person name="Yoshinaga Y."/>
            <person name="Martin F.M."/>
            <person name="Grigoriev I.V."/>
            <person name="Hibbett D.S."/>
        </authorList>
    </citation>
    <scope>NUCLEOTIDE SEQUENCE [LARGE SCALE GENOMIC DNA]</scope>
    <source>
        <strain evidence="2 3">HHB12733</strain>
    </source>
</reference>
<proteinExistence type="predicted"/>
<evidence type="ECO:0000313" key="2">
    <source>
        <dbReference type="EMBL" id="KZT54839.1"/>
    </source>
</evidence>
<name>A0A165EGS2_9BASI</name>
<accession>A0A165EGS2</accession>
<evidence type="ECO:0000313" key="3">
    <source>
        <dbReference type="Proteomes" id="UP000076842"/>
    </source>
</evidence>
<dbReference type="AlphaFoldDB" id="A0A165EGS2"/>
<sequence>MAGEARSGWPAVDWGGLGGEAHCWQGRVVYRLPGIGDPPDRCAFHETRLAVLARWRGGACTVPWARVSLELTCYVISRTKSGVDQPACRSSPTRWDGAAQAVLRPTRRGVGIRRQPSQGTPAARSKTEARHSRTRARTSSNIQYKPRPLDLGPSREEVR</sequence>
<gene>
    <name evidence="2" type="ORF">CALCODRAFT_372265</name>
</gene>